<dbReference type="GO" id="GO:0019878">
    <property type="term" value="P:lysine biosynthetic process via aminoadipic acid"/>
    <property type="evidence" value="ECO:0007669"/>
    <property type="project" value="TreeGrafter"/>
</dbReference>
<evidence type="ECO:0000256" key="2">
    <source>
        <dbReference type="ARBA" id="ARBA00022679"/>
    </source>
</evidence>
<evidence type="ECO:0000256" key="1">
    <source>
        <dbReference type="ARBA" id="ARBA00010990"/>
    </source>
</evidence>
<name>A0A9X1PQU3_9BACT</name>
<protein>
    <submittedName>
        <fullName evidence="4">4'-phosphopantetheinyl transferase superfamily protein</fullName>
    </submittedName>
</protein>
<dbReference type="Gene3D" id="3.90.470.20">
    <property type="entry name" value="4'-phosphopantetheinyl transferase domain"/>
    <property type="match status" value="2"/>
</dbReference>
<evidence type="ECO:0000259" key="3">
    <source>
        <dbReference type="Pfam" id="PF01648"/>
    </source>
</evidence>
<feature type="domain" description="4'-phosphopantetheinyl transferase" evidence="3">
    <location>
        <begin position="108"/>
        <end position="190"/>
    </location>
</feature>
<dbReference type="EMBL" id="JAJTTC010000009">
    <property type="protein sequence ID" value="MCF0064820.1"/>
    <property type="molecule type" value="Genomic_DNA"/>
</dbReference>
<keyword evidence="5" id="KW-1185">Reference proteome</keyword>
<dbReference type="PANTHER" id="PTHR12215">
    <property type="entry name" value="PHOSPHOPANTETHEINE TRANSFERASE"/>
    <property type="match status" value="1"/>
</dbReference>
<dbReference type="Proteomes" id="UP001139000">
    <property type="component" value="Unassembled WGS sequence"/>
</dbReference>
<comment type="similarity">
    <text evidence="1">Belongs to the P-Pant transferase superfamily. Gsp/Sfp/HetI/AcpT family.</text>
</comment>
<dbReference type="InterPro" id="IPR008278">
    <property type="entry name" value="4-PPantetheinyl_Trfase_dom"/>
</dbReference>
<dbReference type="SUPFAM" id="SSF56214">
    <property type="entry name" value="4'-phosphopantetheinyl transferase"/>
    <property type="match status" value="2"/>
</dbReference>
<evidence type="ECO:0000313" key="5">
    <source>
        <dbReference type="Proteomes" id="UP001139000"/>
    </source>
</evidence>
<dbReference type="PANTHER" id="PTHR12215:SF10">
    <property type="entry name" value="L-AMINOADIPATE-SEMIALDEHYDE DEHYDROGENASE-PHOSPHOPANTETHEINYL TRANSFERASE"/>
    <property type="match status" value="1"/>
</dbReference>
<dbReference type="GO" id="GO:0005829">
    <property type="term" value="C:cytosol"/>
    <property type="evidence" value="ECO:0007669"/>
    <property type="project" value="TreeGrafter"/>
</dbReference>
<comment type="caution">
    <text evidence="4">The sequence shown here is derived from an EMBL/GenBank/DDBJ whole genome shotgun (WGS) entry which is preliminary data.</text>
</comment>
<organism evidence="4 5">
    <name type="scientific">Dyadobacter chenwenxiniae</name>
    <dbReference type="NCBI Taxonomy" id="2906456"/>
    <lineage>
        <taxon>Bacteria</taxon>
        <taxon>Pseudomonadati</taxon>
        <taxon>Bacteroidota</taxon>
        <taxon>Cytophagia</taxon>
        <taxon>Cytophagales</taxon>
        <taxon>Spirosomataceae</taxon>
        <taxon>Dyadobacter</taxon>
    </lineage>
</organism>
<dbReference type="InterPro" id="IPR037143">
    <property type="entry name" value="4-PPantetheinyl_Trfase_dom_sf"/>
</dbReference>
<proteinExistence type="inferred from homology"/>
<dbReference type="RefSeq" id="WP_234603970.1">
    <property type="nucleotide sequence ID" value="NZ_CP094997.1"/>
</dbReference>
<dbReference type="AlphaFoldDB" id="A0A9X1PQU3"/>
<dbReference type="GO" id="GO:0008897">
    <property type="term" value="F:holo-[acyl-carrier-protein] synthase activity"/>
    <property type="evidence" value="ECO:0007669"/>
    <property type="project" value="InterPro"/>
</dbReference>
<reference evidence="4" key="1">
    <citation type="submission" date="2021-12" db="EMBL/GenBank/DDBJ databases">
        <title>Novel species in genus Dyadobacter.</title>
        <authorList>
            <person name="Ma C."/>
        </authorList>
    </citation>
    <scope>NUCLEOTIDE SEQUENCE</scope>
    <source>
        <strain evidence="4">LJ419</strain>
    </source>
</reference>
<keyword evidence="2 4" id="KW-0808">Transferase</keyword>
<sequence length="209" mass="23917">MPLVHSEMIEESSTLLLWKLTETETELKETLGYAYNAEELSAITHPQKLREWLASRLLIKIIAERFDINYIGTFKDEHGKAFLIDNDSHISITHTNDFVAVAINPLAAVGIDMEKMDAKLQRTAKKYLSPPEFEHAGDEMALLCVYWCAKEALYKLYGKKKVSFRDSIYIEPFNKDAVLIRGRLTDTGKVIEANITVRWFDHHCLAIAL</sequence>
<dbReference type="Pfam" id="PF01648">
    <property type="entry name" value="ACPS"/>
    <property type="match status" value="1"/>
</dbReference>
<dbReference type="InterPro" id="IPR050559">
    <property type="entry name" value="P-Pant_transferase_sf"/>
</dbReference>
<gene>
    <name evidence="4" type="ORF">LXM26_25130</name>
</gene>
<dbReference type="GO" id="GO:0000287">
    <property type="term" value="F:magnesium ion binding"/>
    <property type="evidence" value="ECO:0007669"/>
    <property type="project" value="InterPro"/>
</dbReference>
<accession>A0A9X1PQU3</accession>
<evidence type="ECO:0000313" key="4">
    <source>
        <dbReference type="EMBL" id="MCF0064820.1"/>
    </source>
</evidence>